<dbReference type="PANTHER" id="PTHR40389:SF3">
    <property type="entry name" value="IGE-BINDING PROTEIN"/>
    <property type="match status" value="1"/>
</dbReference>
<dbReference type="Gene3D" id="1.10.150.490">
    <property type="entry name" value="Retroviral GAG p10 protein"/>
    <property type="match status" value="1"/>
</dbReference>
<organism evidence="5 6">
    <name type="scientific">Pteropus vampyrus</name>
    <name type="common">Large flying fox</name>
    <dbReference type="NCBI Taxonomy" id="132908"/>
    <lineage>
        <taxon>Eukaryota</taxon>
        <taxon>Metazoa</taxon>
        <taxon>Chordata</taxon>
        <taxon>Craniata</taxon>
        <taxon>Vertebrata</taxon>
        <taxon>Euteleostomi</taxon>
        <taxon>Mammalia</taxon>
        <taxon>Eutheria</taxon>
        <taxon>Laurasiatheria</taxon>
        <taxon>Chiroptera</taxon>
        <taxon>Yinpterochiroptera</taxon>
        <taxon>Pteropodoidea</taxon>
        <taxon>Pteropodidae</taxon>
        <taxon>Pteropodinae</taxon>
        <taxon>Pteropus</taxon>
    </lineage>
</organism>
<dbReference type="SUPFAM" id="SSF47836">
    <property type="entry name" value="Retroviral matrix proteins"/>
    <property type="match status" value="1"/>
</dbReference>
<feature type="region of interest" description="Disordered" evidence="2">
    <location>
        <begin position="104"/>
        <end position="141"/>
    </location>
</feature>
<feature type="domain" description="Beta-retroviral matrix protein" evidence="3">
    <location>
        <begin position="8"/>
        <end position="90"/>
    </location>
</feature>
<dbReference type="AlphaFoldDB" id="A0A6P6CFG2"/>
<feature type="compositionally biased region" description="Pro residues" evidence="2">
    <location>
        <begin position="110"/>
        <end position="126"/>
    </location>
</feature>
<dbReference type="GO" id="GO:0005198">
    <property type="term" value="F:structural molecule activity"/>
    <property type="evidence" value="ECO:0007669"/>
    <property type="project" value="InterPro"/>
</dbReference>
<dbReference type="KEGG" id="pvp:111739350"/>
<dbReference type="SUPFAM" id="SSF47353">
    <property type="entry name" value="Retrovirus capsid dimerization domain-like"/>
    <property type="match status" value="1"/>
</dbReference>
<evidence type="ECO:0000256" key="1">
    <source>
        <dbReference type="SAM" id="Coils"/>
    </source>
</evidence>
<dbReference type="Proteomes" id="UP000515202">
    <property type="component" value="Unplaced"/>
</dbReference>
<keyword evidence="1" id="KW-0175">Coiled coil</keyword>
<accession>A0A6P6CFG2</accession>
<dbReference type="GeneID" id="111739350"/>
<dbReference type="InterPro" id="IPR010999">
    <property type="entry name" value="Retrovr_matrix"/>
</dbReference>
<proteinExistence type="predicted"/>
<dbReference type="InterPro" id="IPR008916">
    <property type="entry name" value="Retrov_capsid_C"/>
</dbReference>
<evidence type="ECO:0000313" key="5">
    <source>
        <dbReference type="Proteomes" id="UP000515202"/>
    </source>
</evidence>
<evidence type="ECO:0000256" key="2">
    <source>
        <dbReference type="SAM" id="MobiDB-lite"/>
    </source>
</evidence>
<dbReference type="Gene3D" id="1.10.1200.30">
    <property type="match status" value="1"/>
</dbReference>
<evidence type="ECO:0000313" key="6">
    <source>
        <dbReference type="RefSeq" id="XP_023386134.1"/>
    </source>
</evidence>
<dbReference type="InterPro" id="IPR045345">
    <property type="entry name" value="Gag_p24_C"/>
</dbReference>
<evidence type="ECO:0000259" key="3">
    <source>
        <dbReference type="Pfam" id="PF02337"/>
    </source>
</evidence>
<evidence type="ECO:0000259" key="4">
    <source>
        <dbReference type="Pfam" id="PF19317"/>
    </source>
</evidence>
<dbReference type="PANTHER" id="PTHR40389">
    <property type="entry name" value="ENDOGENOUS RETROVIRUS GROUP K MEMBER 24 GAG POLYPROTEIN-RELATED"/>
    <property type="match status" value="1"/>
</dbReference>
<dbReference type="InterPro" id="IPR050195">
    <property type="entry name" value="Primate_lentivir_Gag_pol-like"/>
</dbReference>
<name>A0A6P6CFG2_PTEVA</name>
<dbReference type="RefSeq" id="XP_023386134.1">
    <property type="nucleotide sequence ID" value="XM_023530366.1"/>
</dbReference>
<dbReference type="InterPro" id="IPR038124">
    <property type="entry name" value="B_retro_matrix_sf"/>
</dbReference>
<protein>
    <submittedName>
        <fullName evidence="6">Endogenous retrovirus group K member 10 Gag polyprotein-like</fullName>
    </submittedName>
</protein>
<dbReference type="InterPro" id="IPR003322">
    <property type="entry name" value="B_retro_matrix"/>
</dbReference>
<feature type="domain" description="Retroviral nucleocapsid Gag protein p24 C-terminal" evidence="4">
    <location>
        <begin position="242"/>
        <end position="290"/>
    </location>
</feature>
<feature type="coiled-coil region" evidence="1">
    <location>
        <begin position="152"/>
        <end position="179"/>
    </location>
</feature>
<gene>
    <name evidence="6" type="primary">LOC111739350</name>
</gene>
<dbReference type="OrthoDB" id="9809723at2759"/>
<dbReference type="Pfam" id="PF19317">
    <property type="entry name" value="Gag_p24_C"/>
    <property type="match status" value="1"/>
</dbReference>
<reference evidence="6" key="1">
    <citation type="submission" date="2025-08" db="UniProtKB">
        <authorList>
            <consortium name="RefSeq"/>
        </authorList>
    </citation>
    <scope>IDENTIFICATION</scope>
    <source>
        <tissue evidence="6">Kidney</tissue>
    </source>
</reference>
<keyword evidence="5" id="KW-1185">Reference proteome</keyword>
<sequence>MGQGNSRLLFVHMLKNMLRVRGAKVGQQQLTKFLQFVEEVCPWFPEEGTVDLETWKRVGQKLQDYYDAYRPSKVPVDTSGLWTLIRDCLDPRHERTQWQEQGKDAFTGPEAPPNPDIAPAAPPPPFTSLFFDENEETLDPGDTAQLEDETAKYHEEEEVEQLKQKLTNLSLQMQKLAMGPQPLKVPIFKVPQDPPRSGVRPTPTIIAGLDPPPVSFAPVGPTGTPLWINQKPMPQTGLQQGLQQAASRLLGNLEASSLLVKQLAYENANSAYQTTIRPFRKKEDLSDYVRLCFDIGPSYTKGLAVAAALLGKSMREMLSD</sequence>
<dbReference type="Pfam" id="PF02337">
    <property type="entry name" value="Gag_p10"/>
    <property type="match status" value="1"/>
</dbReference>